<dbReference type="RefSeq" id="NP_001252220.1">
    <property type="nucleotide sequence ID" value="NM_001265291.1"/>
</dbReference>
<dbReference type="UCSC" id="Y6B3B.9">
    <property type="organism name" value="c. elegans"/>
</dbReference>
<name>Q9U1T1_CAEEL</name>
<dbReference type="GO" id="GO:0004519">
    <property type="term" value="F:endonuclease activity"/>
    <property type="evidence" value="ECO:0007669"/>
    <property type="project" value="InterPro"/>
</dbReference>
<proteinExistence type="evidence at protein level"/>
<dbReference type="Proteomes" id="UP000001940">
    <property type="component" value="Chromosome I"/>
</dbReference>
<dbReference type="ExpressionAtlas" id="Q9U1T1">
    <property type="expression patterns" value="baseline and differential"/>
</dbReference>
<dbReference type="GO" id="GO:0000470">
    <property type="term" value="P:maturation of LSU-rRNA"/>
    <property type="evidence" value="ECO:0000318"/>
    <property type="project" value="GO_Central"/>
</dbReference>
<sequence length="485" mass="55436">MEAAANRQLIVSFTPYEWKYVRQLFRSRRIEDVKECVIILATWISRTGENTPVAISCSHVLLQAIYAELLSTGMCESERYMAIDDLRSKHGYAIVRFVNYVNEMGQTGATLKNMVHAVKSFGIPKKIVDIRHAITHQNCPDIAELRYATNFCLDWLWKNFWLSDARVAMNSAAATNSSKNPTSSSEFGGQRGREQQYVSSLRAFNTWRVKNRQLTTELEWSEVAELLALKHHILLDSTGFLTCFMRDGHLIQTPGQWKNWKLPVTCSNDNWQIPEEIQAFWEPLFHVMFSLKLGAEIVVAFLWRLREPMIKDMTRHQITAYVRMIVQQFADADVFSDEEWYKVLDHLLPVAKNFSTEFIELVMARCTTLAHKRKKQIRQILNISTKSHVESPSTSSSDTVHTVSDLQKLLKKSSKSVVKSEPVTSNADGNRTGIELCDVAAWAEVPFGMAPGQRIETFTVVLDHHGSDKSRKRRAFDAAITLDED</sequence>
<keyword evidence="3" id="KW-1185">Reference proteome</keyword>
<gene>
    <name evidence="2" type="ORF">CELE_Y6B3B.9</name>
    <name evidence="2 4" type="ORF">Y6B3B.9</name>
</gene>
<feature type="region of interest" description="Disordered" evidence="1">
    <location>
        <begin position="173"/>
        <end position="192"/>
    </location>
</feature>
<dbReference type="AlphaFoldDB" id="Q9U1T1"/>
<dbReference type="Bgee" id="WBGene00012393">
    <property type="expression patterns" value="Expressed in larva and 4 other cell types or tissues"/>
</dbReference>
<dbReference type="HOGENOM" id="CLU_044253_0_0_1"/>
<dbReference type="PhylomeDB" id="Q9U1T1"/>
<evidence type="ECO:0000256" key="1">
    <source>
        <dbReference type="SAM" id="MobiDB-lite"/>
    </source>
</evidence>
<protein>
    <submittedName>
        <fullName evidence="2">C2H2-type domain-containing protein</fullName>
    </submittedName>
</protein>
<evidence type="ECO:0000313" key="4">
    <source>
        <dbReference type="WormBase" id="Y6B3B.9a"/>
    </source>
</evidence>
<dbReference type="PANTHER" id="PTHR15002">
    <property type="entry name" value="RIBOSOMAL BIOGENESIS PROTEIN LAS1L"/>
    <property type="match status" value="1"/>
</dbReference>
<dbReference type="OMA" id="HAITHQN"/>
<accession>Q9U1T1</accession>
<dbReference type="Reactome" id="R-CEL-6791226">
    <property type="pathway name" value="Major pathway of rRNA processing in the nucleolus and cytosol"/>
</dbReference>
<dbReference type="PANTHER" id="PTHR15002:SF0">
    <property type="entry name" value="RIBOSOMAL BIOGENESIS PROTEIN LAS1L"/>
    <property type="match status" value="1"/>
</dbReference>
<dbReference type="PaxDb" id="6239-Y6B3B.9a"/>
<dbReference type="SMR" id="Q9U1T1"/>
<dbReference type="AGR" id="WB:WBGene00012393"/>
<reference evidence="2 3" key="1">
    <citation type="journal article" date="1998" name="Science">
        <title>Genome sequence of the nematode C. elegans: a platform for investigating biology.</title>
        <authorList>
            <consortium name="The C. elegans sequencing consortium"/>
            <person name="Sulson J.E."/>
            <person name="Waterston R."/>
        </authorList>
    </citation>
    <scope>NUCLEOTIDE SEQUENCE [LARGE SCALE GENOMIC DNA]</scope>
    <source>
        <strain evidence="2 3">Bristol N2</strain>
    </source>
</reference>
<dbReference type="GeneID" id="173239"/>
<dbReference type="OrthoDB" id="10263222at2759"/>
<dbReference type="eggNOG" id="KOG2425">
    <property type="taxonomic scope" value="Eukaryota"/>
</dbReference>
<dbReference type="PeptideAtlas" id="Q9U1T1"/>
<dbReference type="CTD" id="173239"/>
<dbReference type="GO" id="GO:0090730">
    <property type="term" value="C:Las1 complex"/>
    <property type="evidence" value="ECO:0007669"/>
    <property type="project" value="InterPro"/>
</dbReference>
<dbReference type="InParanoid" id="Q9U1T1"/>
<dbReference type="InterPro" id="IPR007174">
    <property type="entry name" value="Las1"/>
</dbReference>
<organism evidence="2 3">
    <name type="scientific">Caenorhabditis elegans</name>
    <dbReference type="NCBI Taxonomy" id="6239"/>
    <lineage>
        <taxon>Eukaryota</taxon>
        <taxon>Metazoa</taxon>
        <taxon>Ecdysozoa</taxon>
        <taxon>Nematoda</taxon>
        <taxon>Chromadorea</taxon>
        <taxon>Rhabditida</taxon>
        <taxon>Rhabditina</taxon>
        <taxon>Rhabditomorpha</taxon>
        <taxon>Rhabditoidea</taxon>
        <taxon>Rhabditidae</taxon>
        <taxon>Peloderinae</taxon>
        <taxon>Caenorhabditis</taxon>
    </lineage>
</organism>
<keyword evidence="5" id="KW-1267">Proteomics identification</keyword>
<dbReference type="WormBase" id="Y6B3B.9a">
    <property type="protein sequence ID" value="CE34133"/>
    <property type="gene ID" value="WBGene00012393"/>
</dbReference>
<feature type="compositionally biased region" description="Polar residues" evidence="1">
    <location>
        <begin position="173"/>
        <end position="187"/>
    </location>
</feature>
<evidence type="ECO:0000313" key="2">
    <source>
        <dbReference type="EMBL" id="CAB63413.2"/>
    </source>
</evidence>
<dbReference type="GO" id="GO:0000460">
    <property type="term" value="P:maturation of 5.8S rRNA"/>
    <property type="evidence" value="ECO:0000318"/>
    <property type="project" value="GO_Central"/>
</dbReference>
<dbReference type="GO" id="GO:0005634">
    <property type="term" value="C:nucleus"/>
    <property type="evidence" value="ECO:0000318"/>
    <property type="project" value="GO_Central"/>
</dbReference>
<dbReference type="EMBL" id="BX284601">
    <property type="protein sequence ID" value="CAB63413.2"/>
    <property type="molecule type" value="Genomic_DNA"/>
</dbReference>
<dbReference type="STRING" id="6239.Y6B3B.9a.1"/>
<evidence type="ECO:0000313" key="3">
    <source>
        <dbReference type="Proteomes" id="UP000001940"/>
    </source>
</evidence>
<evidence type="ECO:0007829" key="5">
    <source>
        <dbReference type="PeptideAtlas" id="Q9U1T1"/>
    </source>
</evidence>
<dbReference type="FunCoup" id="Q9U1T1">
    <property type="interactions" value="4"/>
</dbReference>
<dbReference type="Pfam" id="PF04031">
    <property type="entry name" value="Las1"/>
    <property type="match status" value="1"/>
</dbReference>